<dbReference type="EMBL" id="GBXM01100661">
    <property type="protein sequence ID" value="JAH07916.1"/>
    <property type="molecule type" value="Transcribed_RNA"/>
</dbReference>
<dbReference type="AlphaFoldDB" id="A0A0E9PTG2"/>
<sequence>MSGLPSSRPRTRAWYHSISSVTLLSRKSLVWKIMLRKLAALVRASRAGLR</sequence>
<evidence type="ECO:0000313" key="1">
    <source>
        <dbReference type="EMBL" id="JAH07916.1"/>
    </source>
</evidence>
<organism evidence="1">
    <name type="scientific">Anguilla anguilla</name>
    <name type="common">European freshwater eel</name>
    <name type="synonym">Muraena anguilla</name>
    <dbReference type="NCBI Taxonomy" id="7936"/>
    <lineage>
        <taxon>Eukaryota</taxon>
        <taxon>Metazoa</taxon>
        <taxon>Chordata</taxon>
        <taxon>Craniata</taxon>
        <taxon>Vertebrata</taxon>
        <taxon>Euteleostomi</taxon>
        <taxon>Actinopterygii</taxon>
        <taxon>Neopterygii</taxon>
        <taxon>Teleostei</taxon>
        <taxon>Anguilliformes</taxon>
        <taxon>Anguillidae</taxon>
        <taxon>Anguilla</taxon>
    </lineage>
</organism>
<accession>A0A0E9PTG2</accession>
<reference evidence="1" key="1">
    <citation type="submission" date="2014-11" db="EMBL/GenBank/DDBJ databases">
        <authorList>
            <person name="Amaro Gonzalez C."/>
        </authorList>
    </citation>
    <scope>NUCLEOTIDE SEQUENCE</scope>
</reference>
<name>A0A0E9PTG2_ANGAN</name>
<proteinExistence type="predicted"/>
<protein>
    <submittedName>
        <fullName evidence="1">Uncharacterized protein</fullName>
    </submittedName>
</protein>
<reference evidence="1" key="2">
    <citation type="journal article" date="2015" name="Fish Shellfish Immunol.">
        <title>Early steps in the European eel (Anguilla anguilla)-Vibrio vulnificus interaction in the gills: Role of the RtxA13 toxin.</title>
        <authorList>
            <person name="Callol A."/>
            <person name="Pajuelo D."/>
            <person name="Ebbesson L."/>
            <person name="Teles M."/>
            <person name="MacKenzie S."/>
            <person name="Amaro C."/>
        </authorList>
    </citation>
    <scope>NUCLEOTIDE SEQUENCE</scope>
</reference>